<dbReference type="AlphaFoldDB" id="A0A162RR93"/>
<dbReference type="PANTHER" id="PTHR23253:SF78">
    <property type="entry name" value="EUKARYOTIC TRANSLATION INITIATION FACTOR 4G1, ISOFORM B-RELATED"/>
    <property type="match status" value="1"/>
</dbReference>
<dbReference type="GO" id="GO:0003729">
    <property type="term" value="F:mRNA binding"/>
    <property type="evidence" value="ECO:0007669"/>
    <property type="project" value="TreeGrafter"/>
</dbReference>
<sequence length="230" mass="26087">MEMDLNLDDSRDHPLVGNDVFNKELTGKLAKTEANSSPAGQIHQEQIKEPEVAVFAPLQRQDIEAEPNTLPETKTMRRVYDRRAIMELKDSVGTTNAKRLLDFDILRDSHSEKSTPTNQGVKFMTRSYHPLLPATEHGRPRKREIRLMSSQEEPRKANNPNVWIPKRLSAKSKDGNKTSSEKILRTVHGILNELTPSNYQRLLTKIQETDIDCQDCLAGAIIIFFAKAAE</sequence>
<evidence type="ECO:0000313" key="2">
    <source>
        <dbReference type="Proteomes" id="UP000076858"/>
    </source>
</evidence>
<comment type="caution">
    <text evidence="1">The sequence shown here is derived from an EMBL/GenBank/DDBJ whole genome shotgun (WGS) entry which is preliminary data.</text>
</comment>
<keyword evidence="1" id="KW-0396">Initiation factor</keyword>
<dbReference type="Gene3D" id="1.25.40.180">
    <property type="match status" value="1"/>
</dbReference>
<keyword evidence="2" id="KW-1185">Reference proteome</keyword>
<gene>
    <name evidence="1" type="ORF">APZ42_012512</name>
</gene>
<evidence type="ECO:0000313" key="1">
    <source>
        <dbReference type="EMBL" id="KZS20719.1"/>
    </source>
</evidence>
<keyword evidence="1" id="KW-0648">Protein biosynthesis</keyword>
<dbReference type="GO" id="GO:0016281">
    <property type="term" value="C:eukaryotic translation initiation factor 4F complex"/>
    <property type="evidence" value="ECO:0007669"/>
    <property type="project" value="TreeGrafter"/>
</dbReference>
<dbReference type="OrthoDB" id="6379360at2759"/>
<organism evidence="1 2">
    <name type="scientific">Daphnia magna</name>
    <dbReference type="NCBI Taxonomy" id="35525"/>
    <lineage>
        <taxon>Eukaryota</taxon>
        <taxon>Metazoa</taxon>
        <taxon>Ecdysozoa</taxon>
        <taxon>Arthropoda</taxon>
        <taxon>Crustacea</taxon>
        <taxon>Branchiopoda</taxon>
        <taxon>Diplostraca</taxon>
        <taxon>Cladocera</taxon>
        <taxon>Anomopoda</taxon>
        <taxon>Daphniidae</taxon>
        <taxon>Daphnia</taxon>
    </lineage>
</organism>
<dbReference type="PANTHER" id="PTHR23253">
    <property type="entry name" value="EUKARYOTIC TRANSLATION INITIATION FACTOR 4 GAMMA"/>
    <property type="match status" value="1"/>
</dbReference>
<reference evidence="1 2" key="1">
    <citation type="submission" date="2016-03" db="EMBL/GenBank/DDBJ databases">
        <title>EvidentialGene: Evidence-directed Construction of Genes on Genomes.</title>
        <authorList>
            <person name="Gilbert D.G."/>
            <person name="Choi J.-H."/>
            <person name="Mockaitis K."/>
            <person name="Colbourne J."/>
            <person name="Pfrender M."/>
        </authorList>
    </citation>
    <scope>NUCLEOTIDE SEQUENCE [LARGE SCALE GENOMIC DNA]</scope>
    <source>
        <strain evidence="1 2">Xinb3</strain>
        <tissue evidence="1">Complete organism</tissue>
    </source>
</reference>
<protein>
    <submittedName>
        <fullName evidence="1">Eukaryotic translation initiation factor 4G-like protein</fullName>
    </submittedName>
</protein>
<dbReference type="EMBL" id="LRGB01000116">
    <property type="protein sequence ID" value="KZS20719.1"/>
    <property type="molecule type" value="Genomic_DNA"/>
</dbReference>
<dbReference type="Proteomes" id="UP000076858">
    <property type="component" value="Unassembled WGS sequence"/>
</dbReference>
<dbReference type="STRING" id="35525.A0A162RR93"/>
<accession>A0A162RR93</accession>
<proteinExistence type="predicted"/>
<name>A0A162RR93_9CRUS</name>
<dbReference type="GO" id="GO:0003743">
    <property type="term" value="F:translation initiation factor activity"/>
    <property type="evidence" value="ECO:0007669"/>
    <property type="project" value="UniProtKB-KW"/>
</dbReference>